<protein>
    <recommendedName>
        <fullName evidence="11">Ninjurin-1</fullName>
    </recommendedName>
</protein>
<keyword evidence="3 8" id="KW-0812">Transmembrane</keyword>
<keyword evidence="10" id="KW-1185">Reference proteome</keyword>
<sequence length="275" mass="30144">MASHHQSHDSPRRSPTSSAHSNNSTRIRREAATPNMAEKVPLLLINDNKPPLAESEIDDDLDDDREVVSKPYPGVDDGFFNGAADDKPKDEGNPDAEDIPKHDTDEIPVITPRAGPDGGSEDPDDIDGVRRPGVQPYYPGRFPYAPGFGPDIETGSVLPDGELPDVNVYQHKKTLAQGMMDLALFSANANQLRYVLESYNRHPYYYPSLILISISLIFQVAVGIGLTWNATYNVKNEKEICLANRINNFTVIGIFLVTVVNVFISAFGVANPPTA</sequence>
<evidence type="ECO:0000256" key="7">
    <source>
        <dbReference type="SAM" id="MobiDB-lite"/>
    </source>
</evidence>
<accession>A0A482V6K9</accession>
<proteinExistence type="inferred from homology"/>
<evidence type="ECO:0000313" key="10">
    <source>
        <dbReference type="Proteomes" id="UP000292052"/>
    </source>
</evidence>
<feature type="transmembrane region" description="Helical" evidence="8">
    <location>
        <begin position="204"/>
        <end position="228"/>
    </location>
</feature>
<dbReference type="Pfam" id="PF04923">
    <property type="entry name" value="Ninjurin"/>
    <property type="match status" value="1"/>
</dbReference>
<organism evidence="9 10">
    <name type="scientific">Asbolus verrucosus</name>
    <name type="common">Desert ironclad beetle</name>
    <dbReference type="NCBI Taxonomy" id="1661398"/>
    <lineage>
        <taxon>Eukaryota</taxon>
        <taxon>Metazoa</taxon>
        <taxon>Ecdysozoa</taxon>
        <taxon>Arthropoda</taxon>
        <taxon>Hexapoda</taxon>
        <taxon>Insecta</taxon>
        <taxon>Pterygota</taxon>
        <taxon>Neoptera</taxon>
        <taxon>Endopterygota</taxon>
        <taxon>Coleoptera</taxon>
        <taxon>Polyphaga</taxon>
        <taxon>Cucujiformia</taxon>
        <taxon>Tenebrionidae</taxon>
        <taxon>Pimeliinae</taxon>
        <taxon>Asbolus</taxon>
    </lineage>
</organism>
<dbReference type="AlphaFoldDB" id="A0A482V6K9"/>
<comment type="subcellular location">
    <subcellularLocation>
        <location evidence="1">Membrane</location>
        <topology evidence="1">Multi-pass membrane protein</topology>
    </subcellularLocation>
</comment>
<dbReference type="PANTHER" id="PTHR12316">
    <property type="entry name" value="NINJURIN-RELATED"/>
    <property type="match status" value="1"/>
</dbReference>
<evidence type="ECO:0000256" key="4">
    <source>
        <dbReference type="ARBA" id="ARBA00022889"/>
    </source>
</evidence>
<keyword evidence="5 8" id="KW-1133">Transmembrane helix</keyword>
<comment type="caution">
    <text evidence="9">The sequence shown here is derived from an EMBL/GenBank/DDBJ whole genome shotgun (WGS) entry which is preliminary data.</text>
</comment>
<feature type="compositionally biased region" description="Basic and acidic residues" evidence="7">
    <location>
        <begin position="1"/>
        <end position="12"/>
    </location>
</feature>
<dbReference type="GO" id="GO:0007155">
    <property type="term" value="P:cell adhesion"/>
    <property type="evidence" value="ECO:0007669"/>
    <property type="project" value="UniProtKB-KW"/>
</dbReference>
<reference evidence="9 10" key="1">
    <citation type="submission" date="2017-03" db="EMBL/GenBank/DDBJ databases">
        <title>Genome of the blue death feigning beetle - Asbolus verrucosus.</title>
        <authorList>
            <person name="Rider S.D."/>
        </authorList>
    </citation>
    <scope>NUCLEOTIDE SEQUENCE [LARGE SCALE GENOMIC DNA]</scope>
    <source>
        <strain evidence="9">Butters</strain>
        <tissue evidence="9">Head and leg muscle</tissue>
    </source>
</reference>
<keyword evidence="4" id="KW-0130">Cell adhesion</keyword>
<feature type="transmembrane region" description="Helical" evidence="8">
    <location>
        <begin position="249"/>
        <end position="270"/>
    </location>
</feature>
<dbReference type="PANTHER" id="PTHR12316:SF20">
    <property type="entry name" value="NINJURIN-A"/>
    <property type="match status" value="1"/>
</dbReference>
<feature type="region of interest" description="Disordered" evidence="7">
    <location>
        <begin position="1"/>
        <end position="132"/>
    </location>
</feature>
<dbReference type="GO" id="GO:0016020">
    <property type="term" value="C:membrane"/>
    <property type="evidence" value="ECO:0007669"/>
    <property type="project" value="UniProtKB-SubCell"/>
</dbReference>
<dbReference type="EMBL" id="QDEB01135208">
    <property type="protein sequence ID" value="RZB38637.1"/>
    <property type="molecule type" value="Genomic_DNA"/>
</dbReference>
<evidence type="ECO:0000256" key="6">
    <source>
        <dbReference type="ARBA" id="ARBA00023136"/>
    </source>
</evidence>
<keyword evidence="6 8" id="KW-0472">Membrane</keyword>
<feature type="compositionally biased region" description="Acidic residues" evidence="7">
    <location>
        <begin position="55"/>
        <end position="65"/>
    </location>
</feature>
<gene>
    <name evidence="9" type="ORF">BDFB_010595</name>
</gene>
<evidence type="ECO:0000256" key="2">
    <source>
        <dbReference type="ARBA" id="ARBA00008141"/>
    </source>
</evidence>
<evidence type="ECO:0000256" key="5">
    <source>
        <dbReference type="ARBA" id="ARBA00022989"/>
    </source>
</evidence>
<dbReference type="OrthoDB" id="6114058at2759"/>
<evidence type="ECO:0008006" key="11">
    <source>
        <dbReference type="Google" id="ProtNLM"/>
    </source>
</evidence>
<dbReference type="Proteomes" id="UP000292052">
    <property type="component" value="Unassembled WGS sequence"/>
</dbReference>
<name>A0A482V6K9_ASBVE</name>
<evidence type="ECO:0000256" key="8">
    <source>
        <dbReference type="SAM" id="Phobius"/>
    </source>
</evidence>
<evidence type="ECO:0000313" key="9">
    <source>
        <dbReference type="EMBL" id="RZB38637.1"/>
    </source>
</evidence>
<dbReference type="GO" id="GO:0042246">
    <property type="term" value="P:tissue regeneration"/>
    <property type="evidence" value="ECO:0007669"/>
    <property type="project" value="InterPro"/>
</dbReference>
<comment type="similarity">
    <text evidence="2">Belongs to the ninjurin family.</text>
</comment>
<feature type="compositionally biased region" description="Polar residues" evidence="7">
    <location>
        <begin position="13"/>
        <end position="25"/>
    </location>
</feature>
<dbReference type="InterPro" id="IPR007007">
    <property type="entry name" value="Ninjurin"/>
</dbReference>
<evidence type="ECO:0000256" key="3">
    <source>
        <dbReference type="ARBA" id="ARBA00022692"/>
    </source>
</evidence>
<feature type="compositionally biased region" description="Basic and acidic residues" evidence="7">
    <location>
        <begin position="84"/>
        <end position="105"/>
    </location>
</feature>
<evidence type="ECO:0000256" key="1">
    <source>
        <dbReference type="ARBA" id="ARBA00004141"/>
    </source>
</evidence>